<keyword evidence="1" id="KW-1133">Transmembrane helix</keyword>
<gene>
    <name evidence="2" type="ORF">ACFP3V_24150</name>
</gene>
<organism evidence="2 3">
    <name type="scientific">Streptacidiphilus monticola</name>
    <dbReference type="NCBI Taxonomy" id="2161674"/>
    <lineage>
        <taxon>Bacteria</taxon>
        <taxon>Bacillati</taxon>
        <taxon>Actinomycetota</taxon>
        <taxon>Actinomycetes</taxon>
        <taxon>Kitasatosporales</taxon>
        <taxon>Streptomycetaceae</taxon>
        <taxon>Streptacidiphilus</taxon>
    </lineage>
</organism>
<dbReference type="Proteomes" id="UP001596174">
    <property type="component" value="Unassembled WGS sequence"/>
</dbReference>
<keyword evidence="1" id="KW-0812">Transmembrane</keyword>
<evidence type="ECO:0008006" key="4">
    <source>
        <dbReference type="Google" id="ProtNLM"/>
    </source>
</evidence>
<reference evidence="3" key="1">
    <citation type="journal article" date="2019" name="Int. J. Syst. Evol. Microbiol.">
        <title>The Global Catalogue of Microorganisms (GCM) 10K type strain sequencing project: providing services to taxonomists for standard genome sequencing and annotation.</title>
        <authorList>
            <consortium name="The Broad Institute Genomics Platform"/>
            <consortium name="The Broad Institute Genome Sequencing Center for Infectious Disease"/>
            <person name="Wu L."/>
            <person name="Ma J."/>
        </authorList>
    </citation>
    <scope>NUCLEOTIDE SEQUENCE [LARGE SCALE GENOMIC DNA]</scope>
    <source>
        <strain evidence="3">JCM 4816</strain>
    </source>
</reference>
<evidence type="ECO:0000256" key="1">
    <source>
        <dbReference type="SAM" id="Phobius"/>
    </source>
</evidence>
<name>A0ABW1G8Y3_9ACTN</name>
<feature type="transmembrane region" description="Helical" evidence="1">
    <location>
        <begin position="37"/>
        <end position="61"/>
    </location>
</feature>
<proteinExistence type="predicted"/>
<dbReference type="EMBL" id="JBHSQJ010000108">
    <property type="protein sequence ID" value="MFC5910301.1"/>
    <property type="molecule type" value="Genomic_DNA"/>
</dbReference>
<keyword evidence="3" id="KW-1185">Reference proteome</keyword>
<accession>A0ABW1G8Y3</accession>
<comment type="caution">
    <text evidence="2">The sequence shown here is derived from an EMBL/GenBank/DDBJ whole genome shotgun (WGS) entry which is preliminary data.</text>
</comment>
<evidence type="ECO:0000313" key="3">
    <source>
        <dbReference type="Proteomes" id="UP001596174"/>
    </source>
</evidence>
<keyword evidence="1" id="KW-0472">Membrane</keyword>
<feature type="transmembrane region" description="Helical" evidence="1">
    <location>
        <begin position="81"/>
        <end position="101"/>
    </location>
</feature>
<dbReference type="RefSeq" id="WP_380587220.1">
    <property type="nucleotide sequence ID" value="NZ_JBHSQJ010000108.1"/>
</dbReference>
<evidence type="ECO:0000313" key="2">
    <source>
        <dbReference type="EMBL" id="MFC5910301.1"/>
    </source>
</evidence>
<sequence length="121" mass="12102">MNGRALYAGLGLALLPWMCLLAASGEWNWVALDAAEAAGLVTTGLAAGALARSAALATAGLLLLDAALDTATATGPGLTQAWLMALLIELPLAVSCLLTAARANARPARPVTGRLGVRLAA</sequence>
<feature type="transmembrane region" description="Helical" evidence="1">
    <location>
        <begin position="6"/>
        <end position="25"/>
    </location>
</feature>
<protein>
    <recommendedName>
        <fullName evidence="4">DUF4345 domain-containing protein</fullName>
    </recommendedName>
</protein>